<dbReference type="EMBL" id="CM042882">
    <property type="protein sequence ID" value="KAI4383919.1"/>
    <property type="molecule type" value="Genomic_DNA"/>
</dbReference>
<proteinExistence type="predicted"/>
<organism evidence="1 2">
    <name type="scientific">Melastoma candidum</name>
    <dbReference type="NCBI Taxonomy" id="119954"/>
    <lineage>
        <taxon>Eukaryota</taxon>
        <taxon>Viridiplantae</taxon>
        <taxon>Streptophyta</taxon>
        <taxon>Embryophyta</taxon>
        <taxon>Tracheophyta</taxon>
        <taxon>Spermatophyta</taxon>
        <taxon>Magnoliopsida</taxon>
        <taxon>eudicotyledons</taxon>
        <taxon>Gunneridae</taxon>
        <taxon>Pentapetalae</taxon>
        <taxon>rosids</taxon>
        <taxon>malvids</taxon>
        <taxon>Myrtales</taxon>
        <taxon>Melastomataceae</taxon>
        <taxon>Melastomatoideae</taxon>
        <taxon>Melastomateae</taxon>
        <taxon>Melastoma</taxon>
    </lineage>
</organism>
<gene>
    <name evidence="1" type="ORF">MLD38_009703</name>
</gene>
<accession>A0ACB9RYK8</accession>
<dbReference type="Proteomes" id="UP001057402">
    <property type="component" value="Chromosome 3"/>
</dbReference>
<sequence>MRGRSYRALLTLPGSRLEPCSSHADGPSNDMAWVPCLACIGCSSPVVFDHLSPPPALLLVAEQHSASRPRVAPAVAARAFST</sequence>
<protein>
    <submittedName>
        <fullName evidence="1">Uncharacterized protein</fullName>
    </submittedName>
</protein>
<evidence type="ECO:0000313" key="1">
    <source>
        <dbReference type="EMBL" id="KAI4383919.1"/>
    </source>
</evidence>
<reference evidence="2" key="1">
    <citation type="journal article" date="2023" name="Front. Plant Sci.">
        <title>Chromosomal-level genome assembly of Melastoma candidum provides insights into trichome evolution.</title>
        <authorList>
            <person name="Zhong Y."/>
            <person name="Wu W."/>
            <person name="Sun C."/>
            <person name="Zou P."/>
            <person name="Liu Y."/>
            <person name="Dai S."/>
            <person name="Zhou R."/>
        </authorList>
    </citation>
    <scope>NUCLEOTIDE SEQUENCE [LARGE SCALE GENOMIC DNA]</scope>
</reference>
<evidence type="ECO:0000313" key="2">
    <source>
        <dbReference type="Proteomes" id="UP001057402"/>
    </source>
</evidence>
<comment type="caution">
    <text evidence="1">The sequence shown here is derived from an EMBL/GenBank/DDBJ whole genome shotgun (WGS) entry which is preliminary data.</text>
</comment>
<keyword evidence="2" id="KW-1185">Reference proteome</keyword>
<name>A0ACB9RYK8_9MYRT</name>